<dbReference type="SUPFAM" id="SSF55729">
    <property type="entry name" value="Acyl-CoA N-acyltransferases (Nat)"/>
    <property type="match status" value="1"/>
</dbReference>
<dbReference type="InterPro" id="IPR051260">
    <property type="entry name" value="Diverse_substr_monoxygenases"/>
</dbReference>
<feature type="domain" description="N-acetyltransferase" evidence="5">
    <location>
        <begin position="3"/>
        <end position="150"/>
    </location>
</feature>
<evidence type="ECO:0000259" key="5">
    <source>
        <dbReference type="PROSITE" id="PS51186"/>
    </source>
</evidence>
<evidence type="ECO:0000256" key="2">
    <source>
        <dbReference type="ARBA" id="ARBA00022643"/>
    </source>
</evidence>
<reference evidence="6 7" key="1">
    <citation type="submission" date="2020-08" db="EMBL/GenBank/DDBJ databases">
        <title>Sequencing the genomes of 1000 actinobacteria strains.</title>
        <authorList>
            <person name="Klenk H.-P."/>
        </authorList>
    </citation>
    <scope>NUCLEOTIDE SEQUENCE [LARGE SCALE GENOMIC DNA]</scope>
    <source>
        <strain evidence="6 7">DSM 105784</strain>
    </source>
</reference>
<dbReference type="SUPFAM" id="SSF51679">
    <property type="entry name" value="Bacterial luciferase-like"/>
    <property type="match status" value="1"/>
</dbReference>
<keyword evidence="6" id="KW-0808">Transferase</keyword>
<dbReference type="GO" id="GO:0004497">
    <property type="term" value="F:monooxygenase activity"/>
    <property type="evidence" value="ECO:0007669"/>
    <property type="project" value="UniProtKB-KW"/>
</dbReference>
<keyword evidence="1" id="KW-0285">Flavoprotein</keyword>
<dbReference type="Pfam" id="PF00296">
    <property type="entry name" value="Bac_luciferase"/>
    <property type="match status" value="1"/>
</dbReference>
<dbReference type="InterPro" id="IPR000182">
    <property type="entry name" value="GNAT_dom"/>
</dbReference>
<evidence type="ECO:0000256" key="4">
    <source>
        <dbReference type="ARBA" id="ARBA00023033"/>
    </source>
</evidence>
<evidence type="ECO:0000256" key="3">
    <source>
        <dbReference type="ARBA" id="ARBA00023002"/>
    </source>
</evidence>
<evidence type="ECO:0000256" key="1">
    <source>
        <dbReference type="ARBA" id="ARBA00022630"/>
    </source>
</evidence>
<dbReference type="AlphaFoldDB" id="A0A841AM87"/>
<dbReference type="Gene3D" id="3.20.20.30">
    <property type="entry name" value="Luciferase-like domain"/>
    <property type="match status" value="1"/>
</dbReference>
<dbReference type="GO" id="GO:0016705">
    <property type="term" value="F:oxidoreductase activity, acting on paired donors, with incorporation or reduction of molecular oxygen"/>
    <property type="evidence" value="ECO:0007669"/>
    <property type="project" value="InterPro"/>
</dbReference>
<dbReference type="GO" id="GO:0016747">
    <property type="term" value="F:acyltransferase activity, transferring groups other than amino-acyl groups"/>
    <property type="evidence" value="ECO:0007669"/>
    <property type="project" value="InterPro"/>
</dbReference>
<dbReference type="Gene3D" id="3.40.630.30">
    <property type="match status" value="1"/>
</dbReference>
<dbReference type="InterPro" id="IPR011251">
    <property type="entry name" value="Luciferase-like_dom"/>
</dbReference>
<accession>A0A841AM87</accession>
<name>A0A841AM87_9MICO</name>
<dbReference type="PANTHER" id="PTHR30011">
    <property type="entry name" value="ALKANESULFONATE MONOOXYGENASE-RELATED"/>
    <property type="match status" value="1"/>
</dbReference>
<dbReference type="Proteomes" id="UP000536685">
    <property type="component" value="Unassembled WGS sequence"/>
</dbReference>
<dbReference type="EMBL" id="JACHMJ010000001">
    <property type="protein sequence ID" value="MBB5842826.1"/>
    <property type="molecule type" value="Genomic_DNA"/>
</dbReference>
<evidence type="ECO:0000313" key="6">
    <source>
        <dbReference type="EMBL" id="MBB5842826.1"/>
    </source>
</evidence>
<dbReference type="CDD" id="cd04301">
    <property type="entry name" value="NAT_SF"/>
    <property type="match status" value="1"/>
</dbReference>
<keyword evidence="3" id="KW-0560">Oxidoreductase</keyword>
<comment type="caution">
    <text evidence="6">The sequence shown here is derived from an EMBL/GenBank/DDBJ whole genome shotgun (WGS) entry which is preliminary data.</text>
</comment>
<protein>
    <submittedName>
        <fullName evidence="6">Alkanesulfonate monooxygenase SsuD/methylene tetrahydromethanopterin reductase-like flavin-dependent oxidoreductase (Luciferase family)/GNAT superfamily N-acetyltransferase</fullName>
    </submittedName>
</protein>
<organism evidence="6 7">
    <name type="scientific">Conyzicola lurida</name>
    <dbReference type="NCBI Taxonomy" id="1172621"/>
    <lineage>
        <taxon>Bacteria</taxon>
        <taxon>Bacillati</taxon>
        <taxon>Actinomycetota</taxon>
        <taxon>Actinomycetes</taxon>
        <taxon>Micrococcales</taxon>
        <taxon>Microbacteriaceae</taxon>
        <taxon>Conyzicola</taxon>
    </lineage>
</organism>
<keyword evidence="2" id="KW-0288">FMN</keyword>
<sequence>MTIEIRESHWDSPEAVGLRREMDAEIHPRYADLFEGTDAPPAVDTAAIVFTLVAFDGDQPVATASLKNTDGFSEVKRVFVAGSHRRQNLAARILAAVEQRALALGVSDLVLQTGLRQPEAIALYEREGWMLIPPFGPYAHDTVVSRCFAKPLAPLVVAVELPAVGAAATLVPQTLAALSGFADAGVDLAIIADDLRAPADGLARVDAATLAAFAAPVVPRIGLAPAIPTTHSEPFHLSKAVQTLDHASLGRAAWQVTVSTSAEEAAFFGRKAAVDEDEAWAEAEEAIEVAERLWDSWEDDAEIRDVASGRFIDRDRVHHIDFEGRFFSVRGPSIVPRSPQGRPPIVISATSAASLDVAARRADVIRVEPSRVAAARAAVAEAGRAGAVTVLVDVAVASGQSTAVRDTLATLRHHTGADGAVLVFADTPTDDLAPAIAPFTREATGTLRDRLGLARPASRYIRTLEGAAL</sequence>
<dbReference type="Pfam" id="PF00583">
    <property type="entry name" value="Acetyltransf_1"/>
    <property type="match status" value="1"/>
</dbReference>
<keyword evidence="7" id="KW-1185">Reference proteome</keyword>
<evidence type="ECO:0000313" key="7">
    <source>
        <dbReference type="Proteomes" id="UP000536685"/>
    </source>
</evidence>
<dbReference type="InterPro" id="IPR016181">
    <property type="entry name" value="Acyl_CoA_acyltransferase"/>
</dbReference>
<keyword evidence="4 6" id="KW-0503">Monooxygenase</keyword>
<dbReference type="InterPro" id="IPR036661">
    <property type="entry name" value="Luciferase-like_sf"/>
</dbReference>
<proteinExistence type="predicted"/>
<dbReference type="PANTHER" id="PTHR30011:SF16">
    <property type="entry name" value="C2H2 FINGER DOMAIN TRANSCRIPTION FACTOR (EUROFUNG)-RELATED"/>
    <property type="match status" value="1"/>
</dbReference>
<gene>
    <name evidence="6" type="ORF">HD599_001149</name>
</gene>
<dbReference type="PROSITE" id="PS51186">
    <property type="entry name" value="GNAT"/>
    <property type="match status" value="1"/>
</dbReference>
<dbReference type="RefSeq" id="WP_184234556.1">
    <property type="nucleotide sequence ID" value="NZ_JACHMJ010000001.1"/>
</dbReference>